<sequence>MSEVNYLKWKVEDLLKDNEIRSFAVHDINVKKNEKDAIESIVVIGSRTFIIFDRNHRVVNNPMQIAHRMTVNGFRKAIVFDENGEISGAELWEQVFQDTSLPKDVKLYKEPKRKGELQQQEEITKNTPKMKTSVFRTWNLYVY</sequence>
<proteinExistence type="predicted"/>
<comment type="caution">
    <text evidence="1">The sequence shown here is derived from an EMBL/GenBank/DDBJ whole genome shotgun (WGS) entry which is preliminary data.</text>
</comment>
<evidence type="ECO:0000313" key="2">
    <source>
        <dbReference type="Proteomes" id="UP001201812"/>
    </source>
</evidence>
<keyword evidence="2" id="KW-1185">Reference proteome</keyword>
<dbReference type="Proteomes" id="UP001201812">
    <property type="component" value="Unassembled WGS sequence"/>
</dbReference>
<reference evidence="1" key="1">
    <citation type="submission" date="2022-01" db="EMBL/GenBank/DDBJ databases">
        <title>Genome Sequence Resource for Two Populations of Ditylenchus destructor, the Migratory Endoparasitic Phytonematode.</title>
        <authorList>
            <person name="Zhang H."/>
            <person name="Lin R."/>
            <person name="Xie B."/>
        </authorList>
    </citation>
    <scope>NUCLEOTIDE SEQUENCE</scope>
    <source>
        <strain evidence="1">BazhouSP</strain>
    </source>
</reference>
<dbReference type="EMBL" id="JAKKPZ010000797">
    <property type="protein sequence ID" value="KAI1692243.1"/>
    <property type="molecule type" value="Genomic_DNA"/>
</dbReference>
<evidence type="ECO:0000313" key="1">
    <source>
        <dbReference type="EMBL" id="KAI1692243.1"/>
    </source>
</evidence>
<dbReference type="AlphaFoldDB" id="A0AAD4MF37"/>
<gene>
    <name evidence="1" type="ORF">DdX_21361</name>
</gene>
<organism evidence="1 2">
    <name type="scientific">Ditylenchus destructor</name>
    <dbReference type="NCBI Taxonomy" id="166010"/>
    <lineage>
        <taxon>Eukaryota</taxon>
        <taxon>Metazoa</taxon>
        <taxon>Ecdysozoa</taxon>
        <taxon>Nematoda</taxon>
        <taxon>Chromadorea</taxon>
        <taxon>Rhabditida</taxon>
        <taxon>Tylenchina</taxon>
        <taxon>Tylenchomorpha</taxon>
        <taxon>Sphaerularioidea</taxon>
        <taxon>Anguinidae</taxon>
        <taxon>Anguininae</taxon>
        <taxon>Ditylenchus</taxon>
    </lineage>
</organism>
<accession>A0AAD4MF37</accession>
<protein>
    <submittedName>
        <fullName evidence="1">Uncharacterized protein</fullName>
    </submittedName>
</protein>
<name>A0AAD4MF37_9BILA</name>